<dbReference type="InterPro" id="IPR036513">
    <property type="entry name" value="STAS_dom_sf"/>
</dbReference>
<dbReference type="AlphaFoldDB" id="A0AAV3U598"/>
<dbReference type="SUPFAM" id="SSF52091">
    <property type="entry name" value="SpoIIaa-like"/>
    <property type="match status" value="1"/>
</dbReference>
<gene>
    <name evidence="1" type="ORF">GCM10025791_31550</name>
</gene>
<dbReference type="Proteomes" id="UP001409585">
    <property type="component" value="Unassembled WGS sequence"/>
</dbReference>
<accession>A0AAV3U598</accession>
<reference evidence="2" key="1">
    <citation type="journal article" date="2019" name="Int. J. Syst. Evol. Microbiol.">
        <title>The Global Catalogue of Microorganisms (GCM) 10K type strain sequencing project: providing services to taxonomists for standard genome sequencing and annotation.</title>
        <authorList>
            <consortium name="The Broad Institute Genomics Platform"/>
            <consortium name="The Broad Institute Genome Sequencing Center for Infectious Disease"/>
            <person name="Wu L."/>
            <person name="Ma J."/>
        </authorList>
    </citation>
    <scope>NUCLEOTIDE SEQUENCE [LARGE SCALE GENOMIC DNA]</scope>
    <source>
        <strain evidence="2">JCM 19134</strain>
    </source>
</reference>
<protein>
    <submittedName>
        <fullName evidence="1">STAS/SEC14 domain-containing protein</fullName>
    </submittedName>
</protein>
<proteinExistence type="predicted"/>
<dbReference type="InterPro" id="IPR021866">
    <property type="entry name" value="SpoIIAA-like"/>
</dbReference>
<sequence>MKIQQHGLAIGINRTSNTFFLTLKAVGKLTHEDYETMTPVIESALTGVKNPTINALIDGTELEGWEPRAAGDDFKLGLKHGSQFKNIAIVGNKQWQQVAAKIGTWFVGGQVKYFENETEALGWVMEH</sequence>
<organism evidence="1 2">
    <name type="scientific">Halioxenophilus aromaticivorans</name>
    <dbReference type="NCBI Taxonomy" id="1306992"/>
    <lineage>
        <taxon>Bacteria</taxon>
        <taxon>Pseudomonadati</taxon>
        <taxon>Pseudomonadota</taxon>
        <taxon>Gammaproteobacteria</taxon>
        <taxon>Alteromonadales</taxon>
        <taxon>Alteromonadaceae</taxon>
        <taxon>Halioxenophilus</taxon>
    </lineage>
</organism>
<dbReference type="EMBL" id="BAABLX010000028">
    <property type="protein sequence ID" value="GAA4949064.1"/>
    <property type="molecule type" value="Genomic_DNA"/>
</dbReference>
<dbReference type="Gene3D" id="3.40.50.10600">
    <property type="entry name" value="SpoIIaa-like domains"/>
    <property type="match status" value="1"/>
</dbReference>
<dbReference type="RefSeq" id="WP_345424412.1">
    <property type="nucleotide sequence ID" value="NZ_AP031496.1"/>
</dbReference>
<dbReference type="Pfam" id="PF11964">
    <property type="entry name" value="SpoIIAA-like"/>
    <property type="match status" value="1"/>
</dbReference>
<evidence type="ECO:0000313" key="2">
    <source>
        <dbReference type="Proteomes" id="UP001409585"/>
    </source>
</evidence>
<keyword evidence="2" id="KW-1185">Reference proteome</keyword>
<evidence type="ECO:0000313" key="1">
    <source>
        <dbReference type="EMBL" id="GAA4949064.1"/>
    </source>
</evidence>
<dbReference type="InterPro" id="IPR038396">
    <property type="entry name" value="SpoIIAA-like_sf"/>
</dbReference>
<name>A0AAV3U598_9ALTE</name>
<comment type="caution">
    <text evidence="1">The sequence shown here is derived from an EMBL/GenBank/DDBJ whole genome shotgun (WGS) entry which is preliminary data.</text>
</comment>